<gene>
    <name evidence="1" type="ORF">JOD17_003306</name>
</gene>
<dbReference type="InterPro" id="IPR027056">
    <property type="entry name" value="Gluconate_2DH_su3"/>
</dbReference>
<dbReference type="EMBL" id="JAFBEC010000010">
    <property type="protein sequence ID" value="MBM7634204.1"/>
    <property type="molecule type" value="Genomic_DNA"/>
</dbReference>
<evidence type="ECO:0000313" key="2">
    <source>
        <dbReference type="Proteomes" id="UP000741863"/>
    </source>
</evidence>
<name>A0ABS2PFJ5_9BACL</name>
<dbReference type="EC" id="1.1.99.3" evidence="1"/>
<dbReference type="InterPro" id="IPR006311">
    <property type="entry name" value="TAT_signal"/>
</dbReference>
<sequence>MTDKKTGKPGNHQQEGITRRTFIKNTGLITGGLVGGGLLGGLLGNQLGTGTETSTEEHGHGATHRYEEARMFFKRQGDFRVLEMVTETIFPEDGNGPGAIALGVPYFIDRQLAGNWGSNTRDYMQGPFEEGTDTQGYQSSLTRGEIFLQGIRLINQISTSDYDEAFVDLEEQDRVAILTEFSEGNAEMRGVSSSRFFSLLRQAVLEGAYCDPLYGGNREMAGWRMKGHPGSVMSYLDVIQEEDFVEMDPVALKDHNH</sequence>
<organism evidence="1 2">
    <name type="scientific">Geomicrobium sediminis</name>
    <dbReference type="NCBI Taxonomy" id="1347788"/>
    <lineage>
        <taxon>Bacteria</taxon>
        <taxon>Bacillati</taxon>
        <taxon>Bacillota</taxon>
        <taxon>Bacilli</taxon>
        <taxon>Bacillales</taxon>
        <taxon>Geomicrobium</taxon>
    </lineage>
</organism>
<evidence type="ECO:0000313" key="1">
    <source>
        <dbReference type="EMBL" id="MBM7634204.1"/>
    </source>
</evidence>
<comment type="caution">
    <text evidence="1">The sequence shown here is derived from an EMBL/GenBank/DDBJ whole genome shotgun (WGS) entry which is preliminary data.</text>
</comment>
<dbReference type="Pfam" id="PF13618">
    <property type="entry name" value="Gluconate_2-dh3"/>
    <property type="match status" value="1"/>
</dbReference>
<dbReference type="GO" id="GO:0033717">
    <property type="term" value="F:gluconate 2-dehydrogenase (acceptor) activity"/>
    <property type="evidence" value="ECO:0007669"/>
    <property type="project" value="UniProtKB-EC"/>
</dbReference>
<keyword evidence="2" id="KW-1185">Reference proteome</keyword>
<accession>A0ABS2PFJ5</accession>
<proteinExistence type="predicted"/>
<keyword evidence="1" id="KW-0560">Oxidoreductase</keyword>
<dbReference type="PROSITE" id="PS51318">
    <property type="entry name" value="TAT"/>
    <property type="match status" value="1"/>
</dbReference>
<dbReference type="RefSeq" id="WP_338028815.1">
    <property type="nucleotide sequence ID" value="NZ_JAFBEC010000010.1"/>
</dbReference>
<dbReference type="Proteomes" id="UP000741863">
    <property type="component" value="Unassembled WGS sequence"/>
</dbReference>
<protein>
    <submittedName>
        <fullName evidence="1">Gluconate 2-dehydrogenase gamma chain</fullName>
        <ecNumber evidence="1">1.1.99.3</ecNumber>
    </submittedName>
</protein>
<reference evidence="1 2" key="1">
    <citation type="submission" date="2021-01" db="EMBL/GenBank/DDBJ databases">
        <title>Genomic Encyclopedia of Type Strains, Phase IV (KMG-IV): sequencing the most valuable type-strain genomes for metagenomic binning, comparative biology and taxonomic classification.</title>
        <authorList>
            <person name="Goeker M."/>
        </authorList>
    </citation>
    <scope>NUCLEOTIDE SEQUENCE [LARGE SCALE GENOMIC DNA]</scope>
    <source>
        <strain evidence="1 2">DSM 25540</strain>
    </source>
</reference>